<keyword evidence="4" id="KW-1185">Reference proteome</keyword>
<evidence type="ECO:0000313" key="3">
    <source>
        <dbReference type="EMBL" id="VEU44098.1"/>
    </source>
</evidence>
<dbReference type="InterPro" id="IPR049227">
    <property type="entry name" value="DUF6824"/>
</dbReference>
<dbReference type="EMBL" id="CAACVS010000616">
    <property type="protein sequence ID" value="VEU44098.1"/>
    <property type="molecule type" value="Genomic_DNA"/>
</dbReference>
<proteinExistence type="predicted"/>
<feature type="domain" description="DUF6824" evidence="2">
    <location>
        <begin position="116"/>
        <end position="201"/>
    </location>
</feature>
<organism evidence="3 4">
    <name type="scientific">Pseudo-nitzschia multistriata</name>
    <dbReference type="NCBI Taxonomy" id="183589"/>
    <lineage>
        <taxon>Eukaryota</taxon>
        <taxon>Sar</taxon>
        <taxon>Stramenopiles</taxon>
        <taxon>Ochrophyta</taxon>
        <taxon>Bacillariophyta</taxon>
        <taxon>Bacillariophyceae</taxon>
        <taxon>Bacillariophycidae</taxon>
        <taxon>Bacillariales</taxon>
        <taxon>Bacillariaceae</taxon>
        <taxon>Pseudo-nitzschia</taxon>
    </lineage>
</organism>
<accession>A0A448ZPY0</accession>
<feature type="region of interest" description="Disordered" evidence="1">
    <location>
        <begin position="1"/>
        <end position="93"/>
    </location>
</feature>
<reference evidence="3 4" key="1">
    <citation type="submission" date="2019-01" db="EMBL/GenBank/DDBJ databases">
        <authorList>
            <person name="Ferrante I. M."/>
        </authorList>
    </citation>
    <scope>NUCLEOTIDE SEQUENCE [LARGE SCALE GENOMIC DNA]</scope>
    <source>
        <strain evidence="3 4">B856</strain>
    </source>
</reference>
<feature type="compositionally biased region" description="Basic and acidic residues" evidence="1">
    <location>
        <begin position="109"/>
        <end position="118"/>
    </location>
</feature>
<feature type="compositionally biased region" description="Basic and acidic residues" evidence="1">
    <location>
        <begin position="186"/>
        <end position="222"/>
    </location>
</feature>
<feature type="region of interest" description="Disordered" evidence="1">
    <location>
        <begin position="180"/>
        <end position="222"/>
    </location>
</feature>
<gene>
    <name evidence="3" type="ORF">PSNMU_V1.4_AUG-EV-PASAV3_0111670</name>
</gene>
<feature type="compositionally biased region" description="Basic and acidic residues" evidence="1">
    <location>
        <begin position="52"/>
        <end position="93"/>
    </location>
</feature>
<evidence type="ECO:0000259" key="2">
    <source>
        <dbReference type="Pfam" id="PF20710"/>
    </source>
</evidence>
<sequence>MTDNVAELAEATKKMSPDRSGSASENGDETTSTKDTTDTDSDYVVETATSSDETKSGDNDDGDDVKSEAEDDTRTQEEKDEEAKEKEEKEKQRIKELEIKYKDWPLHDIKEPHDHDVMYGRGGGTNHHPGNKRYRKMVEDRKVKYVNSKRLDKPLVALEIIKEWRAQWPPGRFLKQDEATGLWNDVGEKKAREKTSQALREKAPQIRKQQEEEKNEVRRNRI</sequence>
<dbReference type="OrthoDB" id="47840at2759"/>
<dbReference type="Pfam" id="PF20710">
    <property type="entry name" value="DUF6824"/>
    <property type="match status" value="1"/>
</dbReference>
<name>A0A448ZPY0_9STRA</name>
<evidence type="ECO:0000313" key="4">
    <source>
        <dbReference type="Proteomes" id="UP000291116"/>
    </source>
</evidence>
<dbReference type="Proteomes" id="UP000291116">
    <property type="component" value="Unassembled WGS sequence"/>
</dbReference>
<dbReference type="AlphaFoldDB" id="A0A448ZPY0"/>
<feature type="region of interest" description="Disordered" evidence="1">
    <location>
        <begin position="109"/>
        <end position="133"/>
    </location>
</feature>
<evidence type="ECO:0000256" key="1">
    <source>
        <dbReference type="SAM" id="MobiDB-lite"/>
    </source>
</evidence>
<protein>
    <recommendedName>
        <fullName evidence="2">DUF6824 domain-containing protein</fullName>
    </recommendedName>
</protein>